<reference evidence="1 2" key="1">
    <citation type="journal article" date="2021" name="BMC Genomics">
        <title>Datura genome reveals duplications of psychoactive alkaloid biosynthetic genes and high mutation rate following tissue culture.</title>
        <authorList>
            <person name="Rajewski A."/>
            <person name="Carter-House D."/>
            <person name="Stajich J."/>
            <person name="Litt A."/>
        </authorList>
    </citation>
    <scope>NUCLEOTIDE SEQUENCE [LARGE SCALE GENOMIC DNA]</scope>
    <source>
        <strain evidence="1">AR-01</strain>
    </source>
</reference>
<keyword evidence="2" id="KW-1185">Reference proteome</keyword>
<dbReference type="EMBL" id="JACEIK010004701">
    <property type="protein sequence ID" value="MCD9646178.1"/>
    <property type="molecule type" value="Genomic_DNA"/>
</dbReference>
<protein>
    <submittedName>
        <fullName evidence="1">Uncharacterized protein</fullName>
    </submittedName>
</protein>
<organism evidence="1 2">
    <name type="scientific">Datura stramonium</name>
    <name type="common">Jimsonweed</name>
    <name type="synonym">Common thornapple</name>
    <dbReference type="NCBI Taxonomy" id="4076"/>
    <lineage>
        <taxon>Eukaryota</taxon>
        <taxon>Viridiplantae</taxon>
        <taxon>Streptophyta</taxon>
        <taxon>Embryophyta</taxon>
        <taxon>Tracheophyta</taxon>
        <taxon>Spermatophyta</taxon>
        <taxon>Magnoliopsida</taxon>
        <taxon>eudicotyledons</taxon>
        <taxon>Gunneridae</taxon>
        <taxon>Pentapetalae</taxon>
        <taxon>asterids</taxon>
        <taxon>lamiids</taxon>
        <taxon>Solanales</taxon>
        <taxon>Solanaceae</taxon>
        <taxon>Solanoideae</taxon>
        <taxon>Datureae</taxon>
        <taxon>Datura</taxon>
    </lineage>
</organism>
<gene>
    <name evidence="1" type="ORF">HAX54_035847</name>
</gene>
<dbReference type="Proteomes" id="UP000823775">
    <property type="component" value="Unassembled WGS sequence"/>
</dbReference>
<proteinExistence type="predicted"/>
<accession>A0ABS8VJ65</accession>
<sequence length="85" mass="9578">MQSLPAPDLQFQLFFPQEAISWSEVLHYQMSWSCIMINGDLRCTCGTHMEGSESTTPDRNLHWTSVRQSNICSTHVLGSTSTINS</sequence>
<name>A0ABS8VJ65_DATST</name>
<evidence type="ECO:0000313" key="2">
    <source>
        <dbReference type="Proteomes" id="UP000823775"/>
    </source>
</evidence>
<evidence type="ECO:0000313" key="1">
    <source>
        <dbReference type="EMBL" id="MCD9646178.1"/>
    </source>
</evidence>
<comment type="caution">
    <text evidence="1">The sequence shown here is derived from an EMBL/GenBank/DDBJ whole genome shotgun (WGS) entry which is preliminary data.</text>
</comment>